<proteinExistence type="inferred from homology"/>
<dbReference type="Proteomes" id="UP001152876">
    <property type="component" value="Unassembled WGS sequence"/>
</dbReference>
<evidence type="ECO:0000256" key="1">
    <source>
        <dbReference type="ARBA" id="ARBA00004533"/>
    </source>
</evidence>
<keyword evidence="6" id="KW-0997">Cell inner membrane</keyword>
<dbReference type="AlphaFoldDB" id="A0A9X4NQL1"/>
<evidence type="ECO:0000256" key="8">
    <source>
        <dbReference type="ARBA" id="ARBA00022927"/>
    </source>
</evidence>
<dbReference type="Pfam" id="PF01203">
    <property type="entry name" value="T2SSN"/>
    <property type="match status" value="1"/>
</dbReference>
<comment type="caution">
    <text evidence="11">The sequence shown here is derived from an EMBL/GenBank/DDBJ whole genome shotgun (WGS) entry which is preliminary data.</text>
</comment>
<dbReference type="EMBL" id="AOGK01000004">
    <property type="protein sequence ID" value="MDG5974774.1"/>
    <property type="molecule type" value="Genomic_DNA"/>
</dbReference>
<keyword evidence="12" id="KW-1185">Reference proteome</keyword>
<comment type="subcellular location">
    <subcellularLocation>
        <location evidence="1">Cell inner membrane</location>
    </subcellularLocation>
</comment>
<evidence type="ECO:0000256" key="5">
    <source>
        <dbReference type="ARBA" id="ARBA00022475"/>
    </source>
</evidence>
<keyword evidence="7" id="KW-0812">Transmembrane</keyword>
<accession>A0A9X4NQL1</accession>
<evidence type="ECO:0000256" key="6">
    <source>
        <dbReference type="ARBA" id="ARBA00022519"/>
    </source>
</evidence>
<keyword evidence="8" id="KW-0653">Protein transport</keyword>
<dbReference type="GO" id="GO:0015627">
    <property type="term" value="C:type II protein secretion system complex"/>
    <property type="evidence" value="ECO:0007669"/>
    <property type="project" value="InterPro"/>
</dbReference>
<keyword evidence="4" id="KW-0813">Transport</keyword>
<gene>
    <name evidence="11" type="ORF">H010_05885</name>
</gene>
<keyword evidence="5" id="KW-1003">Cell membrane</keyword>
<evidence type="ECO:0000256" key="2">
    <source>
        <dbReference type="ARBA" id="ARBA00007208"/>
    </source>
</evidence>
<dbReference type="GO" id="GO:0015628">
    <property type="term" value="P:protein secretion by the type II secretion system"/>
    <property type="evidence" value="ECO:0007669"/>
    <property type="project" value="InterPro"/>
</dbReference>
<evidence type="ECO:0000313" key="11">
    <source>
        <dbReference type="EMBL" id="MDG5974774.1"/>
    </source>
</evidence>
<evidence type="ECO:0000256" key="7">
    <source>
        <dbReference type="ARBA" id="ARBA00022692"/>
    </source>
</evidence>
<comment type="similarity">
    <text evidence="2">Belongs to the GSP N family.</text>
</comment>
<keyword evidence="9" id="KW-0472">Membrane</keyword>
<reference evidence="11" key="1">
    <citation type="submission" date="2013-01" db="EMBL/GenBank/DDBJ databases">
        <title>Genome draft of Hydrogenophaga taeniospiralis 2K1.</title>
        <authorList>
            <person name="Gomila M."/>
            <person name="Lalucat J."/>
        </authorList>
    </citation>
    <scope>NUCLEOTIDE SEQUENCE</scope>
    <source>
        <strain evidence="11">CCUG 15921</strain>
    </source>
</reference>
<sequence>MQHRSATRMAGLGAGLGLALALLLFAPARWLGQALQWATQGQLQLVNARGTVWRGQADLLFTGGEGSRGQTALPQGVVWRLNPTLAGARPALAVRLGAPCCTPEPLSLTAVLGLRGAELRVAAFDSQWPADLLAGLGTPWNTLRLEGQLGLRSPGLKVLWSGSGTRFQGTLTVNALDVASRVSTLRPLGSYRLELQSADEGRSATLALNTLRGDLRLKGNGQWIAGRLRFQGEARAAPGREAALSNLLNILGRRDGPRSLLNIG</sequence>
<dbReference type="InterPro" id="IPR022792">
    <property type="entry name" value="T2SS_protein-GspN"/>
</dbReference>
<dbReference type="OrthoDB" id="8558191at2"/>
<evidence type="ECO:0000256" key="3">
    <source>
        <dbReference type="ARBA" id="ARBA00021563"/>
    </source>
</evidence>
<name>A0A9X4NQL1_9BURK</name>
<organism evidence="11 12">
    <name type="scientific">Hydrogenophaga taeniospiralis CCUG 15921</name>
    <dbReference type="NCBI Taxonomy" id="1281780"/>
    <lineage>
        <taxon>Bacteria</taxon>
        <taxon>Pseudomonadati</taxon>
        <taxon>Pseudomonadota</taxon>
        <taxon>Betaproteobacteria</taxon>
        <taxon>Burkholderiales</taxon>
        <taxon>Comamonadaceae</taxon>
        <taxon>Hydrogenophaga</taxon>
    </lineage>
</organism>
<evidence type="ECO:0000313" key="12">
    <source>
        <dbReference type="Proteomes" id="UP001152876"/>
    </source>
</evidence>
<evidence type="ECO:0000256" key="9">
    <source>
        <dbReference type="ARBA" id="ARBA00023136"/>
    </source>
</evidence>
<protein>
    <recommendedName>
        <fullName evidence="3">Type II secretion system protein N</fullName>
    </recommendedName>
    <alternativeName>
        <fullName evidence="10">General secretion pathway protein N</fullName>
    </alternativeName>
</protein>
<evidence type="ECO:0000256" key="10">
    <source>
        <dbReference type="ARBA" id="ARBA00030772"/>
    </source>
</evidence>
<dbReference type="RefSeq" id="WP_068173869.1">
    <property type="nucleotide sequence ID" value="NZ_AOGK01000004.1"/>
</dbReference>
<evidence type="ECO:0000256" key="4">
    <source>
        <dbReference type="ARBA" id="ARBA00022448"/>
    </source>
</evidence>
<dbReference type="GO" id="GO:0005886">
    <property type="term" value="C:plasma membrane"/>
    <property type="evidence" value="ECO:0007669"/>
    <property type="project" value="UniProtKB-SubCell"/>
</dbReference>